<comment type="caution">
    <text evidence="2">The sequence shown here is derived from an EMBL/GenBank/DDBJ whole genome shotgun (WGS) entry which is preliminary data.</text>
</comment>
<gene>
    <name evidence="2" type="ORF">QXL92_13900</name>
</gene>
<proteinExistence type="predicted"/>
<dbReference type="Pfam" id="PF13349">
    <property type="entry name" value="DUF4097"/>
    <property type="match status" value="1"/>
</dbReference>
<accession>A0A4V3AXY6</accession>
<reference evidence="2" key="1">
    <citation type="submission" date="2023-06" db="EMBL/GenBank/DDBJ databases">
        <title>Identification of two novel mycobacterium reveal diversities and complexities of Mycobacterium gordonae clade.</title>
        <authorList>
            <person name="Matsumoto Y."/>
            <person name="Nakamura S."/>
            <person name="Motooka D."/>
            <person name="Fukushima K."/>
        </authorList>
    </citation>
    <scope>NUCLEOTIDE SEQUENCE</scope>
    <source>
        <strain evidence="2">TY812</strain>
    </source>
</reference>
<evidence type="ECO:0000313" key="2">
    <source>
        <dbReference type="EMBL" id="MDP7735836.1"/>
    </source>
</evidence>
<organism evidence="2 3">
    <name type="scientific">Mycobacterium paragordonae</name>
    <dbReference type="NCBI Taxonomy" id="1389713"/>
    <lineage>
        <taxon>Bacteria</taxon>
        <taxon>Bacillati</taxon>
        <taxon>Actinomycetota</taxon>
        <taxon>Actinomycetes</taxon>
        <taxon>Mycobacteriales</taxon>
        <taxon>Mycobacteriaceae</taxon>
        <taxon>Mycobacterium</taxon>
    </lineage>
</organism>
<dbReference type="EMBL" id="JAUFSA010000001">
    <property type="protein sequence ID" value="MDP7735836.1"/>
    <property type="molecule type" value="Genomic_DNA"/>
</dbReference>
<feature type="domain" description="DUF4097" evidence="1">
    <location>
        <begin position="56"/>
        <end position="236"/>
    </location>
</feature>
<dbReference type="Proteomes" id="UP001229081">
    <property type="component" value="Unassembled WGS sequence"/>
</dbReference>
<protein>
    <submittedName>
        <fullName evidence="2">DUF4097 family beta strand repeat-containing protein</fullName>
    </submittedName>
</protein>
<evidence type="ECO:0000259" key="1">
    <source>
        <dbReference type="Pfam" id="PF13349"/>
    </source>
</evidence>
<sequence length="267" mass="27561">MSLFTTPDPISVRVEAGAGSVRLSATERTDTVVQVRPDDDACDADVWAADHVRVDFRDGRLTVATPRRARHRAGAVQIDIELPSRSRLYATLGSADLRAEGAYCDVRLATASGDAEIDTVTGKLKSANASGSLAVQSVEGYASIATSSGSARIESLDGELKFKGASGSLSVDTMRGAVKSRTASGSVIIESGIRGVVDAHTSSGEVAVGVPEGTAVRFDIVTGSGSVTNRLTTADGPQADDETLVLQVRSGSGDVHIHRDPVAAPAT</sequence>
<dbReference type="RefSeq" id="WP_133435271.1">
    <property type="nucleotide sequence ID" value="NZ_JAUFSA010000001.1"/>
</dbReference>
<name>A0A4V3AXY6_9MYCO</name>
<dbReference type="AlphaFoldDB" id="A0A4V3AXY6"/>
<dbReference type="InterPro" id="IPR025164">
    <property type="entry name" value="Toastrack_DUF4097"/>
</dbReference>
<evidence type="ECO:0000313" key="3">
    <source>
        <dbReference type="Proteomes" id="UP001229081"/>
    </source>
</evidence>